<dbReference type="SUPFAM" id="SSF53335">
    <property type="entry name" value="S-adenosyl-L-methionine-dependent methyltransferases"/>
    <property type="match status" value="1"/>
</dbReference>
<evidence type="ECO:0000256" key="5">
    <source>
        <dbReference type="ARBA" id="ARBA00022679"/>
    </source>
</evidence>
<evidence type="ECO:0000256" key="3">
    <source>
        <dbReference type="ARBA" id="ARBA00021330"/>
    </source>
</evidence>
<sequence>MLILVHCLSLLIFQLLKHRKRIKYLQSIENNIKMAEHQALVAESNKVDLEYNLKFDPPVYRQRYAKVYETLIDERWRKQIKKLCDFGCAEFGLFMFIKQLSSLNDIHFIDIDEETLRYNLRKIYPLTIEYLKRREEPLEVNIFAGSVADPDYRLSNMDAVIAVELIEHLYPDALDALPYNIFGFIEPKIVIITTPNADFNVLFSSDTKRMRHYDHKFEWTREQFSQCFSEISEIIHILEDHSSPQQEQQTEQPGATTTIQPSVAHYTKTAQPAVAQPISSKPINTATRPNTTQRVTRPSNVFGDLDKDLDIILRGCAAN</sequence>
<dbReference type="Proteomes" id="UP001153737">
    <property type="component" value="Chromosome 17"/>
</dbReference>
<evidence type="ECO:0000313" key="15">
    <source>
        <dbReference type="EMBL" id="CAG9818158.1"/>
    </source>
</evidence>
<feature type="compositionally biased region" description="Polar residues" evidence="13">
    <location>
        <begin position="277"/>
        <end position="299"/>
    </location>
</feature>
<name>A0A9N9WZW9_PHACE</name>
<evidence type="ECO:0000256" key="14">
    <source>
        <dbReference type="SAM" id="SignalP"/>
    </source>
</evidence>
<feature type="chain" id="PRO_5040176024" description="Small RNA 2'-O-methyltransferase" evidence="14">
    <location>
        <begin position="19"/>
        <end position="319"/>
    </location>
</feature>
<evidence type="ECO:0000313" key="16">
    <source>
        <dbReference type="Proteomes" id="UP001153737"/>
    </source>
</evidence>
<proteinExistence type="inferred from homology"/>
<comment type="catalytic activity">
    <reaction evidence="12">
        <text>small RNA 3'-end nucleotide + S-adenosyl-L-methionine = small RNA 3'-end 2'-O-methylnucleotide + S-adenosyl-L-homocysteine + H(+)</text>
        <dbReference type="Rhea" id="RHEA:37887"/>
        <dbReference type="Rhea" id="RHEA-COMP:10415"/>
        <dbReference type="Rhea" id="RHEA-COMP:10416"/>
        <dbReference type="ChEBI" id="CHEBI:15378"/>
        <dbReference type="ChEBI" id="CHEBI:57856"/>
        <dbReference type="ChEBI" id="CHEBI:59789"/>
        <dbReference type="ChEBI" id="CHEBI:74896"/>
        <dbReference type="ChEBI" id="CHEBI:74898"/>
        <dbReference type="EC" id="2.1.1.386"/>
    </reaction>
</comment>
<evidence type="ECO:0000256" key="10">
    <source>
        <dbReference type="ARBA" id="ARBA00023158"/>
    </source>
</evidence>
<dbReference type="Gene3D" id="3.40.50.150">
    <property type="entry name" value="Vaccinia Virus protein VP39"/>
    <property type="match status" value="1"/>
</dbReference>
<feature type="signal peptide" evidence="14">
    <location>
        <begin position="1"/>
        <end position="18"/>
    </location>
</feature>
<dbReference type="GO" id="GO:0034587">
    <property type="term" value="P:piRNA processing"/>
    <property type="evidence" value="ECO:0007669"/>
    <property type="project" value="TreeGrafter"/>
</dbReference>
<keyword evidence="6" id="KW-0949">S-adenosyl-L-methionine</keyword>
<evidence type="ECO:0000256" key="9">
    <source>
        <dbReference type="ARBA" id="ARBA00022884"/>
    </source>
</evidence>
<evidence type="ECO:0000256" key="13">
    <source>
        <dbReference type="SAM" id="MobiDB-lite"/>
    </source>
</evidence>
<dbReference type="GO" id="GO:0030422">
    <property type="term" value="P:siRNA processing"/>
    <property type="evidence" value="ECO:0007669"/>
    <property type="project" value="TreeGrafter"/>
</dbReference>
<feature type="region of interest" description="Disordered" evidence="13">
    <location>
        <begin position="270"/>
        <end position="299"/>
    </location>
</feature>
<dbReference type="GO" id="GO:0046872">
    <property type="term" value="F:metal ion binding"/>
    <property type="evidence" value="ECO:0007669"/>
    <property type="project" value="UniProtKB-KW"/>
</dbReference>
<keyword evidence="4" id="KW-0489">Methyltransferase</keyword>
<evidence type="ECO:0000256" key="1">
    <source>
        <dbReference type="ARBA" id="ARBA00001946"/>
    </source>
</evidence>
<dbReference type="PANTHER" id="PTHR21404">
    <property type="entry name" value="HEN1"/>
    <property type="match status" value="1"/>
</dbReference>
<dbReference type="AlphaFoldDB" id="A0A9N9WZW9"/>
<evidence type="ECO:0000256" key="12">
    <source>
        <dbReference type="ARBA" id="ARBA00048418"/>
    </source>
</evidence>
<dbReference type="GO" id="GO:0005737">
    <property type="term" value="C:cytoplasm"/>
    <property type="evidence" value="ECO:0007669"/>
    <property type="project" value="TreeGrafter"/>
</dbReference>
<reference evidence="15" key="2">
    <citation type="submission" date="2022-10" db="EMBL/GenBank/DDBJ databases">
        <authorList>
            <consortium name="ENA_rothamsted_submissions"/>
            <consortium name="culmorum"/>
            <person name="King R."/>
        </authorList>
    </citation>
    <scope>NUCLEOTIDE SEQUENCE</scope>
</reference>
<accession>A0A9N9WZW9</accession>
<gene>
    <name evidence="15" type="ORF">PHAECO_LOCUS5831</name>
</gene>
<keyword evidence="10" id="KW-0943">RNA-mediated gene silencing</keyword>
<organism evidence="15 16">
    <name type="scientific">Phaedon cochleariae</name>
    <name type="common">Mustard beetle</name>
    <dbReference type="NCBI Taxonomy" id="80249"/>
    <lineage>
        <taxon>Eukaryota</taxon>
        <taxon>Metazoa</taxon>
        <taxon>Ecdysozoa</taxon>
        <taxon>Arthropoda</taxon>
        <taxon>Hexapoda</taxon>
        <taxon>Insecta</taxon>
        <taxon>Pterygota</taxon>
        <taxon>Neoptera</taxon>
        <taxon>Endopterygota</taxon>
        <taxon>Coleoptera</taxon>
        <taxon>Polyphaga</taxon>
        <taxon>Cucujiformia</taxon>
        <taxon>Chrysomeloidea</taxon>
        <taxon>Chrysomelidae</taxon>
        <taxon>Chrysomelinae</taxon>
        <taxon>Chrysomelini</taxon>
        <taxon>Phaedon</taxon>
    </lineage>
</organism>
<dbReference type="GO" id="GO:0090486">
    <property type="term" value="F:small RNA 2'-O-methyltransferase activity"/>
    <property type="evidence" value="ECO:0007669"/>
    <property type="project" value="UniProtKB-EC"/>
</dbReference>
<comment type="similarity">
    <text evidence="2">Belongs to the methyltransferase superfamily. HEN1 family.</text>
</comment>
<evidence type="ECO:0000256" key="7">
    <source>
        <dbReference type="ARBA" id="ARBA00022723"/>
    </source>
</evidence>
<protein>
    <recommendedName>
        <fullName evidence="3">Small RNA 2'-O-methyltransferase</fullName>
        <ecNumber evidence="11">2.1.1.386</ecNumber>
    </recommendedName>
</protein>
<dbReference type="GO" id="GO:0001510">
    <property type="term" value="P:RNA methylation"/>
    <property type="evidence" value="ECO:0007669"/>
    <property type="project" value="InterPro"/>
</dbReference>
<evidence type="ECO:0000256" key="2">
    <source>
        <dbReference type="ARBA" id="ARBA00009026"/>
    </source>
</evidence>
<evidence type="ECO:0000256" key="6">
    <source>
        <dbReference type="ARBA" id="ARBA00022691"/>
    </source>
</evidence>
<keyword evidence="16" id="KW-1185">Reference proteome</keyword>
<dbReference type="OrthoDB" id="2154311at2759"/>
<comment type="cofactor">
    <cofactor evidence="1">
        <name>Mg(2+)</name>
        <dbReference type="ChEBI" id="CHEBI:18420"/>
    </cofactor>
</comment>
<dbReference type="GO" id="GO:0003723">
    <property type="term" value="F:RNA binding"/>
    <property type="evidence" value="ECO:0007669"/>
    <property type="project" value="UniProtKB-KW"/>
</dbReference>
<keyword evidence="8" id="KW-0460">Magnesium</keyword>
<dbReference type="InterPro" id="IPR029063">
    <property type="entry name" value="SAM-dependent_MTases_sf"/>
</dbReference>
<evidence type="ECO:0000256" key="8">
    <source>
        <dbReference type="ARBA" id="ARBA00022842"/>
    </source>
</evidence>
<keyword evidence="14" id="KW-0732">Signal</keyword>
<dbReference type="InterPro" id="IPR026610">
    <property type="entry name" value="Hen1"/>
</dbReference>
<evidence type="ECO:0000256" key="11">
    <source>
        <dbReference type="ARBA" id="ARBA00035025"/>
    </source>
</evidence>
<dbReference type="EC" id="2.1.1.386" evidence="11"/>
<evidence type="ECO:0000256" key="4">
    <source>
        <dbReference type="ARBA" id="ARBA00022603"/>
    </source>
</evidence>
<keyword evidence="9" id="KW-0694">RNA-binding</keyword>
<reference evidence="15" key="1">
    <citation type="submission" date="2022-01" db="EMBL/GenBank/DDBJ databases">
        <authorList>
            <person name="King R."/>
        </authorList>
    </citation>
    <scope>NUCLEOTIDE SEQUENCE</scope>
</reference>
<keyword evidence="7" id="KW-0479">Metal-binding</keyword>
<dbReference type="EMBL" id="OU896723">
    <property type="protein sequence ID" value="CAG9818158.1"/>
    <property type="molecule type" value="Genomic_DNA"/>
</dbReference>
<dbReference type="PANTHER" id="PTHR21404:SF3">
    <property type="entry name" value="SMALL RNA 2'-O-METHYLTRANSFERASE"/>
    <property type="match status" value="1"/>
</dbReference>
<dbReference type="GO" id="GO:0005634">
    <property type="term" value="C:nucleus"/>
    <property type="evidence" value="ECO:0007669"/>
    <property type="project" value="TreeGrafter"/>
</dbReference>
<keyword evidence="5" id="KW-0808">Transferase</keyword>